<dbReference type="EC" id="2.8.2.-" evidence="11"/>
<dbReference type="AlphaFoldDB" id="A0A672F1L4"/>
<dbReference type="GO" id="GO:0008146">
    <property type="term" value="F:sulfotransferase activity"/>
    <property type="evidence" value="ECO:0007669"/>
    <property type="project" value="InterPro"/>
</dbReference>
<feature type="compositionally biased region" description="Polar residues" evidence="12">
    <location>
        <begin position="50"/>
        <end position="74"/>
    </location>
</feature>
<evidence type="ECO:0000256" key="8">
    <source>
        <dbReference type="ARBA" id="ARBA00023136"/>
    </source>
</evidence>
<keyword evidence="4 11" id="KW-0812">Transmembrane</keyword>
<dbReference type="GO" id="GO:0030166">
    <property type="term" value="P:proteoglycan biosynthetic process"/>
    <property type="evidence" value="ECO:0007669"/>
    <property type="project" value="TreeGrafter"/>
</dbReference>
<proteinExistence type="inferred from homology"/>
<evidence type="ECO:0000256" key="9">
    <source>
        <dbReference type="ARBA" id="ARBA00023180"/>
    </source>
</evidence>
<keyword evidence="3 11" id="KW-0808">Transferase</keyword>
<dbReference type="GO" id="GO:0000139">
    <property type="term" value="C:Golgi membrane"/>
    <property type="evidence" value="ECO:0007669"/>
    <property type="project" value="UniProtKB-SubCell"/>
</dbReference>
<keyword evidence="5 11" id="KW-0735">Signal-anchor</keyword>
<evidence type="ECO:0000256" key="2">
    <source>
        <dbReference type="ARBA" id="ARBA00006339"/>
    </source>
</evidence>
<keyword evidence="7 11" id="KW-0333">Golgi apparatus</keyword>
<evidence type="ECO:0000256" key="10">
    <source>
        <dbReference type="ARBA" id="ARBA00023277"/>
    </source>
</evidence>
<keyword evidence="9 11" id="KW-0325">Glycoprotein</keyword>
<evidence type="ECO:0000256" key="12">
    <source>
        <dbReference type="SAM" id="MobiDB-lite"/>
    </source>
</evidence>
<organism evidence="13 14">
    <name type="scientific">Salarias fasciatus</name>
    <name type="common">Jewelled blenny</name>
    <name type="synonym">Blennius fasciatus</name>
    <dbReference type="NCBI Taxonomy" id="181472"/>
    <lineage>
        <taxon>Eukaryota</taxon>
        <taxon>Metazoa</taxon>
        <taxon>Chordata</taxon>
        <taxon>Craniata</taxon>
        <taxon>Vertebrata</taxon>
        <taxon>Euteleostomi</taxon>
        <taxon>Actinopterygii</taxon>
        <taxon>Neopterygii</taxon>
        <taxon>Teleostei</taxon>
        <taxon>Neoteleostei</taxon>
        <taxon>Acanthomorphata</taxon>
        <taxon>Ovalentaria</taxon>
        <taxon>Blenniimorphae</taxon>
        <taxon>Blenniiformes</taxon>
        <taxon>Blennioidei</taxon>
        <taxon>Blenniidae</taxon>
        <taxon>Salariinae</taxon>
        <taxon>Salarias</taxon>
    </lineage>
</organism>
<feature type="transmembrane region" description="Helical" evidence="11">
    <location>
        <begin position="6"/>
        <end position="25"/>
    </location>
</feature>
<accession>A0A672F1L4</accession>
<dbReference type="Ensembl" id="ENSSFAT00005000252.1">
    <property type="protein sequence ID" value="ENSSFAP00005000241.1"/>
    <property type="gene ID" value="ENSSFAG00005000215.1"/>
</dbReference>
<dbReference type="PANTHER" id="PTHR12137">
    <property type="entry name" value="CARBOHYDRATE SULFOTRANSFERASE"/>
    <property type="match status" value="1"/>
</dbReference>
<dbReference type="SUPFAM" id="SSF52540">
    <property type="entry name" value="P-loop containing nucleoside triphosphate hydrolases"/>
    <property type="match status" value="1"/>
</dbReference>
<keyword evidence="14" id="KW-1185">Reference proteome</keyword>
<dbReference type="InterPro" id="IPR018011">
    <property type="entry name" value="Carb_sulfotrans_8-10"/>
</dbReference>
<comment type="subcellular location">
    <subcellularLocation>
        <location evidence="1 11">Golgi apparatus membrane</location>
        <topology evidence="1 11">Single-pass type II membrane protein</topology>
    </subcellularLocation>
</comment>
<gene>
    <name evidence="13" type="primary">LOC115382805</name>
</gene>
<name>A0A672F1L4_SALFA</name>
<feature type="region of interest" description="Disordered" evidence="12">
    <location>
        <begin position="50"/>
        <end position="111"/>
    </location>
</feature>
<reference evidence="13" key="1">
    <citation type="submission" date="2019-06" db="EMBL/GenBank/DDBJ databases">
        <authorList>
            <consortium name="Wellcome Sanger Institute Data Sharing"/>
        </authorList>
    </citation>
    <scope>NUCLEOTIDE SEQUENCE [LARGE SCALE GENOMIC DNA]</scope>
</reference>
<evidence type="ECO:0000256" key="7">
    <source>
        <dbReference type="ARBA" id="ARBA00023034"/>
    </source>
</evidence>
<dbReference type="Gene3D" id="3.40.50.300">
    <property type="entry name" value="P-loop containing nucleotide triphosphate hydrolases"/>
    <property type="match status" value="1"/>
</dbReference>
<evidence type="ECO:0000256" key="6">
    <source>
        <dbReference type="ARBA" id="ARBA00022989"/>
    </source>
</evidence>
<dbReference type="InterPro" id="IPR027417">
    <property type="entry name" value="P-loop_NTPase"/>
</dbReference>
<keyword evidence="6 11" id="KW-1133">Transmembrane helix</keyword>
<dbReference type="Pfam" id="PF03567">
    <property type="entry name" value="Sulfotransfer_2"/>
    <property type="match status" value="1"/>
</dbReference>
<keyword evidence="8 11" id="KW-0472">Membrane</keyword>
<reference evidence="13" key="3">
    <citation type="submission" date="2025-09" db="UniProtKB">
        <authorList>
            <consortium name="Ensembl"/>
        </authorList>
    </citation>
    <scope>IDENTIFICATION</scope>
</reference>
<dbReference type="GO" id="GO:0016051">
    <property type="term" value="P:carbohydrate biosynthetic process"/>
    <property type="evidence" value="ECO:0007669"/>
    <property type="project" value="InterPro"/>
</dbReference>
<keyword evidence="10 11" id="KW-0119">Carbohydrate metabolism</keyword>
<reference evidence="13" key="2">
    <citation type="submission" date="2025-08" db="UniProtKB">
        <authorList>
            <consortium name="Ensembl"/>
        </authorList>
    </citation>
    <scope>IDENTIFICATION</scope>
</reference>
<comment type="similarity">
    <text evidence="2 11">Belongs to the sulfotransferase 2 family.</text>
</comment>
<evidence type="ECO:0000256" key="4">
    <source>
        <dbReference type="ARBA" id="ARBA00022692"/>
    </source>
</evidence>
<evidence type="ECO:0000256" key="5">
    <source>
        <dbReference type="ARBA" id="ARBA00022968"/>
    </source>
</evidence>
<evidence type="ECO:0000256" key="1">
    <source>
        <dbReference type="ARBA" id="ARBA00004323"/>
    </source>
</evidence>
<protein>
    <recommendedName>
        <fullName evidence="11">Carbohydrate sulfotransferase</fullName>
        <ecNumber evidence="11">2.8.2.-</ecNumber>
    </recommendedName>
</protein>
<dbReference type="InParanoid" id="A0A672F1L4"/>
<sequence length="407" mass="47373">MGKLSIKWLVFVLSLLMSLLIVVYWENLNWLYSGVMPVLYGPLHSGWSTRTNKDPSQPVSTSRSETSIPTSKPDTTLIPVQQYKEGEQREEEELKEEQKESSAVSAEDMEQRARKQRIMDVCSEMSSSKEFPKLTRPFDQIPNDELSDFIVDDVHRIIYCHIPKVAGTRWMSVMLILTGLLKSSGKPYTDPRHISSPIAHNPSNHLTFDKFPQLYGSHARQMMKDKLKNYTTFMFVRDPFVRLISAFRSKFIRCGSDHNYGKMLMRTYGNVSDLPDTVEEAHAAGLKPTFQQFIAYVLDPKTRRNIFDKHCRQMYRLCHPCQVKYDFIGQLETIGTDAEQVLKLMKVDHLVQLPRAYTNFTEASWVRDWYEPIPTERRRELYKLYELDFKLFGYPKPDIVGDEETTP</sequence>
<evidence type="ECO:0000256" key="3">
    <source>
        <dbReference type="ARBA" id="ARBA00022679"/>
    </source>
</evidence>
<evidence type="ECO:0000313" key="14">
    <source>
        <dbReference type="Proteomes" id="UP000472267"/>
    </source>
</evidence>
<evidence type="ECO:0000256" key="11">
    <source>
        <dbReference type="RuleBase" id="RU364020"/>
    </source>
</evidence>
<dbReference type="InterPro" id="IPR005331">
    <property type="entry name" value="Sulfotransferase"/>
</dbReference>
<evidence type="ECO:0000313" key="13">
    <source>
        <dbReference type="Ensembl" id="ENSSFAP00005000241.1"/>
    </source>
</evidence>
<dbReference type="PANTHER" id="PTHR12137:SF4">
    <property type="entry name" value="CARBOHYDRATE SULFOTRANSFERASE 12"/>
    <property type="match status" value="1"/>
</dbReference>
<dbReference type="Proteomes" id="UP000472267">
    <property type="component" value="Chromosome 3"/>
</dbReference>